<reference evidence="2" key="1">
    <citation type="submission" date="2016-10" db="EMBL/GenBank/DDBJ databases">
        <authorList>
            <person name="Varghese N."/>
            <person name="Submissions S."/>
        </authorList>
    </citation>
    <scope>NUCLEOTIDE SEQUENCE [LARGE SCALE GENOMIC DNA]</scope>
    <source>
        <strain evidence="2">SUR2</strain>
    </source>
</reference>
<organism evidence="1 2">
    <name type="scientific">Chryseobacterium limigenitum</name>
    <dbReference type="NCBI Taxonomy" id="1612149"/>
    <lineage>
        <taxon>Bacteria</taxon>
        <taxon>Pseudomonadati</taxon>
        <taxon>Bacteroidota</taxon>
        <taxon>Flavobacteriia</taxon>
        <taxon>Flavobacteriales</taxon>
        <taxon>Weeksellaceae</taxon>
        <taxon>Chryseobacterium group</taxon>
        <taxon>Chryseobacterium</taxon>
    </lineage>
</organism>
<dbReference type="STRING" id="1612149.SAMN05216324_11494"/>
<dbReference type="AlphaFoldDB" id="A0A1K2IU71"/>
<protein>
    <submittedName>
        <fullName evidence="1">Uncharacterized protein</fullName>
    </submittedName>
</protein>
<evidence type="ECO:0000313" key="2">
    <source>
        <dbReference type="Proteomes" id="UP000182034"/>
    </source>
</evidence>
<proteinExistence type="predicted"/>
<evidence type="ECO:0000313" key="1">
    <source>
        <dbReference type="EMBL" id="SFZ95985.1"/>
    </source>
</evidence>
<accession>A0A1K2IU71</accession>
<keyword evidence="2" id="KW-1185">Reference proteome</keyword>
<gene>
    <name evidence="1" type="ORF">SAMN05216324_11494</name>
</gene>
<dbReference type="RefSeq" id="WP_072411463.1">
    <property type="nucleotide sequence ID" value="NZ_FPKW01000014.1"/>
</dbReference>
<dbReference type="Proteomes" id="UP000182034">
    <property type="component" value="Unassembled WGS sequence"/>
</dbReference>
<name>A0A1K2IU71_9FLAO</name>
<sequence length="327" mass="35762">MDTPIANLQPPYLRYDVPNELLFIQEKIEALREVSYALKPKPVKQLSESIKINKSSANLVKTVIEIPSDLPIFNPSSAKISQIGLEVVPNGKVGMGFNCRKTFTVSNNFNADTCYWEIHFKNLSTGLFDKLQFMGGSYTKVTHKHTITFDIDFQVYNQAAYVSSSVVIGGNNGLATFKVFCMGYNYAIPIFNSGVSSIPGPQCFSDEITLDFNGPHCIIINSISLSTNTLKGGKNDKEPNMTVYISAPAPPGGLKVLLSVSNNNLGNIMGDCYFIIPAGETSGSISWFLGTRRVYTTGKQFNIIAKLAYPDGSTSAEAYALITLNKQ</sequence>
<dbReference type="EMBL" id="FPKW01000014">
    <property type="protein sequence ID" value="SFZ95985.1"/>
    <property type="molecule type" value="Genomic_DNA"/>
</dbReference>